<accession>A0A139BN52</accession>
<name>A0A139BN52_9PROT</name>
<reference evidence="3 4" key="2">
    <citation type="submission" date="2016-03" db="EMBL/GenBank/DDBJ databases">
        <title>New uncultured bacterium of the family Gallionellaceae from acid mine drainage: description and reconstruction of genome based on metagenomic analysis of microbial community.</title>
        <authorList>
            <person name="Kadnikov V."/>
            <person name="Ivasenko D."/>
            <person name="Beletsky A."/>
            <person name="Mardanov A."/>
            <person name="Danilova E."/>
            <person name="Pimenov N."/>
            <person name="Karnachuk O."/>
            <person name="Ravin N."/>
        </authorList>
    </citation>
    <scope>NUCLEOTIDE SEQUENCE [LARGE SCALE GENOMIC DNA]</scope>
    <source>
        <strain evidence="3">ShG14-8</strain>
    </source>
</reference>
<dbReference type="InterPro" id="IPR035919">
    <property type="entry name" value="EAL_sf"/>
</dbReference>
<evidence type="ECO:0000259" key="2">
    <source>
        <dbReference type="PROSITE" id="PS50887"/>
    </source>
</evidence>
<feature type="domain" description="GGDEF" evidence="2">
    <location>
        <begin position="1"/>
        <end position="118"/>
    </location>
</feature>
<evidence type="ECO:0000259" key="1">
    <source>
        <dbReference type="PROSITE" id="PS50883"/>
    </source>
</evidence>
<dbReference type="CDD" id="cd01948">
    <property type="entry name" value="EAL"/>
    <property type="match status" value="1"/>
</dbReference>
<dbReference type="PANTHER" id="PTHR44757:SF2">
    <property type="entry name" value="BIOFILM ARCHITECTURE MAINTENANCE PROTEIN MBAA"/>
    <property type="match status" value="1"/>
</dbReference>
<dbReference type="EMBL" id="LSLI01000264">
    <property type="protein sequence ID" value="KXS30426.1"/>
    <property type="molecule type" value="Genomic_DNA"/>
</dbReference>
<dbReference type="SMART" id="SM00052">
    <property type="entry name" value="EAL"/>
    <property type="match status" value="1"/>
</dbReference>
<evidence type="ECO:0000313" key="4">
    <source>
        <dbReference type="Proteomes" id="UP000070578"/>
    </source>
</evidence>
<dbReference type="Pfam" id="PF00990">
    <property type="entry name" value="GGDEF"/>
    <property type="match status" value="1"/>
</dbReference>
<gene>
    <name evidence="3" type="ORF">AWT59_3449</name>
</gene>
<reference evidence="3 4" key="1">
    <citation type="submission" date="2016-02" db="EMBL/GenBank/DDBJ databases">
        <authorList>
            <person name="Wen L."/>
            <person name="He K."/>
            <person name="Yang H."/>
        </authorList>
    </citation>
    <scope>NUCLEOTIDE SEQUENCE [LARGE SCALE GENOMIC DNA]</scope>
    <source>
        <strain evidence="3">ShG14-8</strain>
    </source>
</reference>
<evidence type="ECO:0000313" key="3">
    <source>
        <dbReference type="EMBL" id="KXS30426.1"/>
    </source>
</evidence>
<dbReference type="NCBIfam" id="TIGR00254">
    <property type="entry name" value="GGDEF"/>
    <property type="match status" value="1"/>
</dbReference>
<dbReference type="Gene3D" id="3.30.70.270">
    <property type="match status" value="1"/>
</dbReference>
<dbReference type="InterPro" id="IPR000160">
    <property type="entry name" value="GGDEF_dom"/>
</dbReference>
<dbReference type="PROSITE" id="PS50883">
    <property type="entry name" value="EAL"/>
    <property type="match status" value="1"/>
</dbReference>
<dbReference type="SUPFAM" id="SSF141868">
    <property type="entry name" value="EAL domain-like"/>
    <property type="match status" value="1"/>
</dbReference>
<dbReference type="Gene3D" id="3.20.20.450">
    <property type="entry name" value="EAL domain"/>
    <property type="match status" value="1"/>
</dbReference>
<dbReference type="InterPro" id="IPR052155">
    <property type="entry name" value="Biofilm_reg_signaling"/>
</dbReference>
<dbReference type="InterPro" id="IPR043128">
    <property type="entry name" value="Rev_trsase/Diguanyl_cyclase"/>
</dbReference>
<sequence>HNIGDLLLIEVAKRLLDCVRNSDTVARMGGDEFVVVLEELDEDTLQAVAQAQDIGEKVLASLNQPFNLQGFEHYCSASIGISLFRDNEIGMDNLFRHADTAMYQAKTSGRNTLRFFDPDMQASLEARAALEADLRHALSQQQFKLFFQIQVNAANHPIGAEALLRWLHPERGLVSPLQFIPLAEDTGLILPIGLWVLETACAQIKAWETNPLACELQLAVNVSARQFHQLDFVEQVREALEKTGADPARLKLELTESVVLGNIDNAVAKMRDLKEAGVHFSMDDFGTGYSSLSYLTQLPFDQLKIDLSFVRNIGIKPTDAVIVQTIISMGNSLGMKVIAEGVENEA</sequence>
<feature type="domain" description="EAL" evidence="1">
    <location>
        <begin position="127"/>
        <end position="346"/>
    </location>
</feature>
<dbReference type="InterPro" id="IPR029787">
    <property type="entry name" value="Nucleotide_cyclase"/>
</dbReference>
<proteinExistence type="predicted"/>
<dbReference type="InterPro" id="IPR001633">
    <property type="entry name" value="EAL_dom"/>
</dbReference>
<organism evidence="3 4">
    <name type="scientific">Candidatus Gallionella acididurans</name>
    <dbReference type="NCBI Taxonomy" id="1796491"/>
    <lineage>
        <taxon>Bacteria</taxon>
        <taxon>Pseudomonadati</taxon>
        <taxon>Pseudomonadota</taxon>
        <taxon>Betaproteobacteria</taxon>
        <taxon>Nitrosomonadales</taxon>
        <taxon>Gallionellaceae</taxon>
        <taxon>Gallionella</taxon>
    </lineage>
</organism>
<dbReference type="CDD" id="cd01949">
    <property type="entry name" value="GGDEF"/>
    <property type="match status" value="1"/>
</dbReference>
<dbReference type="PANTHER" id="PTHR44757">
    <property type="entry name" value="DIGUANYLATE CYCLASE DGCP"/>
    <property type="match status" value="1"/>
</dbReference>
<protein>
    <submittedName>
        <fullName evidence="3">Diguanylate cyclase/phosphodiesterase with PAS/PAC sensor(S)</fullName>
    </submittedName>
</protein>
<dbReference type="AlphaFoldDB" id="A0A139BN52"/>
<dbReference type="SMART" id="SM00267">
    <property type="entry name" value="GGDEF"/>
    <property type="match status" value="1"/>
</dbReference>
<dbReference type="Pfam" id="PF00563">
    <property type="entry name" value="EAL"/>
    <property type="match status" value="1"/>
</dbReference>
<dbReference type="PROSITE" id="PS50887">
    <property type="entry name" value="GGDEF"/>
    <property type="match status" value="1"/>
</dbReference>
<feature type="non-terminal residue" evidence="3">
    <location>
        <position position="1"/>
    </location>
</feature>
<feature type="non-terminal residue" evidence="3">
    <location>
        <position position="346"/>
    </location>
</feature>
<dbReference type="Proteomes" id="UP000070578">
    <property type="component" value="Unassembled WGS sequence"/>
</dbReference>
<dbReference type="SUPFAM" id="SSF55073">
    <property type="entry name" value="Nucleotide cyclase"/>
    <property type="match status" value="1"/>
</dbReference>
<comment type="caution">
    <text evidence="3">The sequence shown here is derived from an EMBL/GenBank/DDBJ whole genome shotgun (WGS) entry which is preliminary data.</text>
</comment>